<dbReference type="InterPro" id="IPR029058">
    <property type="entry name" value="AB_hydrolase_fold"/>
</dbReference>
<comment type="subcellular location">
    <subcellularLocation>
        <location evidence="6">Nucleus outer membrane</location>
        <topology evidence="6">Single-pass membrane protein</topology>
    </subcellularLocation>
</comment>
<name>A0A8H6ZQP0_PLEOS</name>
<keyword evidence="4" id="KW-0472">Membrane</keyword>
<dbReference type="PANTHER" id="PTHR12265:SF30">
    <property type="entry name" value="TRANSMEMBRANE PROTEIN 53"/>
    <property type="match status" value="1"/>
</dbReference>
<protein>
    <submittedName>
        <fullName evidence="7">Uncharacterized protein</fullName>
    </submittedName>
</protein>
<dbReference type="PANTHER" id="PTHR12265">
    <property type="entry name" value="TRANSMEMBRANE PROTEIN 53"/>
    <property type="match status" value="1"/>
</dbReference>
<dbReference type="GO" id="GO:0005640">
    <property type="term" value="C:nuclear outer membrane"/>
    <property type="evidence" value="ECO:0007669"/>
    <property type="project" value="UniProtKB-SubCell"/>
</dbReference>
<dbReference type="RefSeq" id="XP_036628863.1">
    <property type="nucleotide sequence ID" value="XM_036779474.1"/>
</dbReference>
<keyword evidence="8" id="KW-1185">Reference proteome</keyword>
<dbReference type="AlphaFoldDB" id="A0A8H6ZQP0"/>
<dbReference type="VEuPathDB" id="FungiDB:PC9H_009979"/>
<evidence type="ECO:0000313" key="8">
    <source>
        <dbReference type="Proteomes" id="UP000623687"/>
    </source>
</evidence>
<accession>A0A8H6ZQP0</accession>
<dbReference type="Gene3D" id="3.40.50.1820">
    <property type="entry name" value="alpha/beta hydrolase"/>
    <property type="match status" value="1"/>
</dbReference>
<keyword evidence="3" id="KW-1133">Transmembrane helix</keyword>
<comment type="caution">
    <text evidence="7">The sequence shown here is derived from an EMBL/GenBank/DDBJ whole genome shotgun (WGS) entry which is preliminary data.</text>
</comment>
<sequence length="300" mass="33517">MQQGFTTISPGVLVSFGEGLTEVEGGEDPNVIIVCGWLGANLAHIEKYTKVYRERYPNATIFLLRSYHNFFWSSERTIASKIMPLVACLNTLGCIKFTNGRPSTLIDPPLPVTLSPLSTPRILLHSFSNGGSLNVVALAKLLSVMGCTPVRHISAMIIDSSPGGNFTTTKRAFSGFVKNPILKYLALVFIHIFYFSLYVRGKLLGHRSPFQVITDNFVKPNILPWMDARTPRLYVFSKTDELVPWEHVDATAKLSAKAGLDTRVEMYEDSPHVAHARTDPARYWGAIRRMWEAALKTQNE</sequence>
<evidence type="ECO:0000256" key="3">
    <source>
        <dbReference type="ARBA" id="ARBA00022989"/>
    </source>
</evidence>
<dbReference type="GeneID" id="59379797"/>
<evidence type="ECO:0000256" key="4">
    <source>
        <dbReference type="ARBA" id="ARBA00023136"/>
    </source>
</evidence>
<dbReference type="Pfam" id="PF05705">
    <property type="entry name" value="DUF829"/>
    <property type="match status" value="1"/>
</dbReference>
<evidence type="ECO:0000256" key="6">
    <source>
        <dbReference type="ARBA" id="ARBA00034303"/>
    </source>
</evidence>
<organism evidence="7 8">
    <name type="scientific">Pleurotus ostreatus</name>
    <name type="common">Oyster mushroom</name>
    <name type="synonym">White-rot fungus</name>
    <dbReference type="NCBI Taxonomy" id="5322"/>
    <lineage>
        <taxon>Eukaryota</taxon>
        <taxon>Fungi</taxon>
        <taxon>Dikarya</taxon>
        <taxon>Basidiomycota</taxon>
        <taxon>Agaricomycotina</taxon>
        <taxon>Agaricomycetes</taxon>
        <taxon>Agaricomycetidae</taxon>
        <taxon>Agaricales</taxon>
        <taxon>Pleurotineae</taxon>
        <taxon>Pleurotaceae</taxon>
        <taxon>Pleurotus</taxon>
    </lineage>
</organism>
<evidence type="ECO:0000256" key="5">
    <source>
        <dbReference type="ARBA" id="ARBA00023242"/>
    </source>
</evidence>
<keyword evidence="2" id="KW-0812">Transmembrane</keyword>
<dbReference type="SUPFAM" id="SSF53474">
    <property type="entry name" value="alpha/beta-Hydrolases"/>
    <property type="match status" value="1"/>
</dbReference>
<evidence type="ECO:0000256" key="1">
    <source>
        <dbReference type="ARBA" id="ARBA00007387"/>
    </source>
</evidence>
<keyword evidence="5" id="KW-0539">Nucleus</keyword>
<gene>
    <name evidence="7" type="ORF">PC9H_009979</name>
</gene>
<dbReference type="OrthoDB" id="77878at2759"/>
<dbReference type="EMBL" id="JACETU010000007">
    <property type="protein sequence ID" value="KAF7424669.1"/>
    <property type="molecule type" value="Genomic_DNA"/>
</dbReference>
<dbReference type="InterPro" id="IPR008547">
    <property type="entry name" value="DUF829_TMEM53"/>
</dbReference>
<evidence type="ECO:0000256" key="2">
    <source>
        <dbReference type="ARBA" id="ARBA00022692"/>
    </source>
</evidence>
<proteinExistence type="inferred from homology"/>
<evidence type="ECO:0000313" key="7">
    <source>
        <dbReference type="EMBL" id="KAF7424669.1"/>
    </source>
</evidence>
<dbReference type="Proteomes" id="UP000623687">
    <property type="component" value="Unassembled WGS sequence"/>
</dbReference>
<comment type="similarity">
    <text evidence="1">Belongs to the TMEM53 family.</text>
</comment>
<reference evidence="7" key="1">
    <citation type="submission" date="2019-07" db="EMBL/GenBank/DDBJ databases">
        <authorList>
            <person name="Palmer J.M."/>
        </authorList>
    </citation>
    <scope>NUCLEOTIDE SEQUENCE</scope>
    <source>
        <strain evidence="7">PC9</strain>
    </source>
</reference>